<organism evidence="1 2">
    <name type="scientific">Boudabousia tangfeifanii</name>
    <dbReference type="NCBI Taxonomy" id="1912795"/>
    <lineage>
        <taxon>Bacteria</taxon>
        <taxon>Bacillati</taxon>
        <taxon>Actinomycetota</taxon>
        <taxon>Actinomycetes</taxon>
        <taxon>Actinomycetales</taxon>
        <taxon>Actinomycetaceae</taxon>
        <taxon>Boudabousia</taxon>
    </lineage>
</organism>
<dbReference type="Proteomes" id="UP000176288">
    <property type="component" value="Chromosome"/>
</dbReference>
<keyword evidence="2" id="KW-1185">Reference proteome</keyword>
<protein>
    <submittedName>
        <fullName evidence="1">Uncharacterized protein</fullName>
    </submittedName>
</protein>
<evidence type="ECO:0000313" key="2">
    <source>
        <dbReference type="Proteomes" id="UP000176288"/>
    </source>
</evidence>
<reference evidence="1 2" key="1">
    <citation type="submission" date="2016-10" db="EMBL/GenBank/DDBJ databases">
        <title>Actinomyces aegypiusis sp. nov., isolated from the Aegypius monachus in Qinghai Tibet Plateau China.</title>
        <authorList>
            <person name="Wang Y."/>
        </authorList>
    </citation>
    <scope>NUCLEOTIDE SEQUENCE [LARGE SCALE GENOMIC DNA]</scope>
    <source>
        <strain evidence="1 2">VUL4_3</strain>
    </source>
</reference>
<name>A0A1D9MJ79_9ACTO</name>
<dbReference type="AlphaFoldDB" id="A0A1D9MJ79"/>
<accession>A0A1D9MJ79</accession>
<dbReference type="OrthoDB" id="9809439at2"/>
<dbReference type="KEGG" id="avu:BK816_02695"/>
<dbReference type="STRING" id="1912795.BK816_02695"/>
<gene>
    <name evidence="1" type="ORF">BK816_02695</name>
</gene>
<dbReference type="RefSeq" id="WP_071163808.1">
    <property type="nucleotide sequence ID" value="NZ_CP017812.1"/>
</dbReference>
<evidence type="ECO:0000313" key="1">
    <source>
        <dbReference type="EMBL" id="AOZ72342.1"/>
    </source>
</evidence>
<dbReference type="EMBL" id="CP017812">
    <property type="protein sequence ID" value="AOZ72342.1"/>
    <property type="molecule type" value="Genomic_DNA"/>
</dbReference>
<sequence>MARTYNGCYILDENYGSVLDVLLPAIGEDPNCVYDSQWNGGDFFEMAFYLFKANKVGCRIADKYLDMIADDGEFTEANLWAPGFDEAVAENRTLGPDPWPLAAKIIER</sequence>
<proteinExistence type="predicted"/>